<dbReference type="Pfam" id="PF12079">
    <property type="entry name" value="DUF3558"/>
    <property type="match status" value="1"/>
</dbReference>
<evidence type="ECO:0008006" key="3">
    <source>
        <dbReference type="Google" id="ProtNLM"/>
    </source>
</evidence>
<evidence type="ECO:0000313" key="1">
    <source>
        <dbReference type="EMBL" id="PPJ36953.1"/>
    </source>
</evidence>
<dbReference type="PROSITE" id="PS51257">
    <property type="entry name" value="PROKAR_LIPOPROTEIN"/>
    <property type="match status" value="1"/>
</dbReference>
<dbReference type="Proteomes" id="UP000239874">
    <property type="component" value="Unassembled WGS sequence"/>
</dbReference>
<comment type="caution">
    <text evidence="1">The sequence shown here is derived from an EMBL/GenBank/DDBJ whole genome shotgun (WGS) entry which is preliminary data.</text>
</comment>
<evidence type="ECO:0000313" key="2">
    <source>
        <dbReference type="Proteomes" id="UP000239874"/>
    </source>
</evidence>
<dbReference type="InterPro" id="IPR024520">
    <property type="entry name" value="DUF3558"/>
</dbReference>
<dbReference type="AlphaFoldDB" id="A0A2S6AP36"/>
<gene>
    <name evidence="1" type="ORF">C5E45_17095</name>
</gene>
<dbReference type="EMBL" id="PSZC01000011">
    <property type="protein sequence ID" value="PPJ36953.1"/>
    <property type="molecule type" value="Genomic_DNA"/>
</dbReference>
<organism evidence="1 2">
    <name type="scientific">Nocardia nova</name>
    <dbReference type="NCBI Taxonomy" id="37330"/>
    <lineage>
        <taxon>Bacteria</taxon>
        <taxon>Bacillati</taxon>
        <taxon>Actinomycetota</taxon>
        <taxon>Actinomycetes</taxon>
        <taxon>Mycobacteriales</taxon>
        <taxon>Nocardiaceae</taxon>
        <taxon>Nocardia</taxon>
    </lineage>
</organism>
<reference evidence="1 2" key="1">
    <citation type="submission" date="2018-02" db="EMBL/GenBank/DDBJ databases">
        <title>8 Nocardia nova and 1 Nocardia cyriacigeorgica strain used for evolution to TMP-SMX.</title>
        <authorList>
            <person name="Mehta H."/>
            <person name="Weng J."/>
            <person name="Shamoo Y."/>
        </authorList>
    </citation>
    <scope>NUCLEOTIDE SEQUENCE [LARGE SCALE GENOMIC DNA]</scope>
    <source>
        <strain evidence="1 2">MDA3139</strain>
    </source>
</reference>
<accession>A0A2S6AP36</accession>
<name>A0A2S6AP36_9NOCA</name>
<proteinExistence type="predicted"/>
<protein>
    <recommendedName>
        <fullName evidence="3">DUF3558 domain-containing protein</fullName>
    </recommendedName>
</protein>
<sequence length="204" mass="21575">MMRQRHIRSAGGRWAISAVGAGLLIGMLLGAIGCSAKSDSASEGKSSATTVAAASVSPEPVSNTAWNPCSIPDADIAAAGLNPAKKHPDTGKYSEKFPGWDICGWLSDSWYSLNIYSTNSHTFDEVINNTTLFRDPQPVSVGERRGVLLHHVDNPQACTIALDIPNDPVQMDVDAKASADTVGDSCSEVTRIARVLEKNLPAGK</sequence>